<feature type="transmembrane region" description="Helical" evidence="8">
    <location>
        <begin position="174"/>
        <end position="194"/>
    </location>
</feature>
<feature type="transmembrane region" description="Helical" evidence="8">
    <location>
        <begin position="59"/>
        <end position="83"/>
    </location>
</feature>
<dbReference type="PANTHER" id="PTHR24243">
    <property type="entry name" value="G-PROTEIN COUPLED RECEPTOR"/>
    <property type="match status" value="1"/>
</dbReference>
<evidence type="ECO:0000256" key="6">
    <source>
        <dbReference type="ARBA" id="ARBA00023170"/>
    </source>
</evidence>
<feature type="transmembrane region" description="Helical" evidence="8">
    <location>
        <begin position="95"/>
        <end position="116"/>
    </location>
</feature>
<accession>A0A914ZLS3</accession>
<dbReference type="GO" id="GO:0004930">
    <property type="term" value="F:G protein-coupled receptor activity"/>
    <property type="evidence" value="ECO:0007669"/>
    <property type="project" value="UniProtKB-KW"/>
</dbReference>
<evidence type="ECO:0000256" key="7">
    <source>
        <dbReference type="ARBA" id="ARBA00023224"/>
    </source>
</evidence>
<dbReference type="WBParaSite" id="PgB08_g020_t01">
    <property type="protein sequence ID" value="PgB08_g020_t01"/>
    <property type="gene ID" value="PgB08_g020"/>
</dbReference>
<feature type="transmembrane region" description="Helical" evidence="8">
    <location>
        <begin position="136"/>
        <end position="154"/>
    </location>
</feature>
<dbReference type="PRINTS" id="PR00237">
    <property type="entry name" value="GPCRRHODOPSN"/>
</dbReference>
<evidence type="ECO:0000259" key="9">
    <source>
        <dbReference type="PROSITE" id="PS50262"/>
    </source>
</evidence>
<evidence type="ECO:0000256" key="2">
    <source>
        <dbReference type="ARBA" id="ARBA00022692"/>
    </source>
</evidence>
<evidence type="ECO:0000256" key="8">
    <source>
        <dbReference type="SAM" id="Phobius"/>
    </source>
</evidence>
<dbReference type="SUPFAM" id="SSF81321">
    <property type="entry name" value="Family A G protein-coupled receptor-like"/>
    <property type="match status" value="1"/>
</dbReference>
<comment type="subcellular location">
    <subcellularLocation>
        <location evidence="1">Membrane</location>
        <topology evidence="1">Multi-pass membrane protein</topology>
    </subcellularLocation>
</comment>
<evidence type="ECO:0000256" key="5">
    <source>
        <dbReference type="ARBA" id="ARBA00023136"/>
    </source>
</evidence>
<organism evidence="10 11">
    <name type="scientific">Parascaris univalens</name>
    <name type="common">Nematode worm</name>
    <dbReference type="NCBI Taxonomy" id="6257"/>
    <lineage>
        <taxon>Eukaryota</taxon>
        <taxon>Metazoa</taxon>
        <taxon>Ecdysozoa</taxon>
        <taxon>Nematoda</taxon>
        <taxon>Chromadorea</taxon>
        <taxon>Rhabditida</taxon>
        <taxon>Spirurina</taxon>
        <taxon>Ascaridomorpha</taxon>
        <taxon>Ascaridoidea</taxon>
        <taxon>Ascarididae</taxon>
        <taxon>Parascaris</taxon>
    </lineage>
</organism>
<protein>
    <submittedName>
        <fullName evidence="11">G-protein coupled receptors family 1 profile domain-containing protein</fullName>
    </submittedName>
</protein>
<dbReference type="InterPro" id="IPR000276">
    <property type="entry name" value="GPCR_Rhodpsn"/>
</dbReference>
<dbReference type="Pfam" id="PF00001">
    <property type="entry name" value="7tm_1"/>
    <property type="match status" value="1"/>
</dbReference>
<feature type="transmembrane region" description="Helical" evidence="8">
    <location>
        <begin position="353"/>
        <end position="375"/>
    </location>
</feature>
<sequence>CRIIHIDCRCVIFFTIKFLTIIKGEQRRKKAMSAATPSNSDVDVDVVENDDSSIATLAIFYYFYMLLCIVIGLTGNSMVWILIRSNRNLRKLPSNVYLLTLSAMSSLFLISLFTFWLEEEGILRHPSAILCKLLTFVAHFCDFSSVWLIVLVGFERLVLLYRASRAMNKAKAQLHCGILLVASFIFNSWILWVANVNEMGDCDILPEYEFLYAVMNTVETVFCMGLPSGIILISNLFVVLRLQSHLKRIPSSPTVSFNTADLITNPAPPSTILKPASVARSSICRLSNRFSLSSGTANNRKRRKSLRYADLQLTRSLLVVTWVFIVLNLPNYIYRIFTHVIEIDNQSVGMRQISLFVHVLLYTHHALLFYLYIFYSPQMKKRLLPTALKLLECYCLKQPAELSDHT</sequence>
<evidence type="ECO:0000256" key="4">
    <source>
        <dbReference type="ARBA" id="ARBA00023040"/>
    </source>
</evidence>
<keyword evidence="4" id="KW-0297">G-protein coupled receptor</keyword>
<dbReference type="PANTHER" id="PTHR24243:SF230">
    <property type="entry name" value="G-PROTEIN COUPLED RECEPTORS FAMILY 1 PROFILE DOMAIN-CONTAINING PROTEIN"/>
    <property type="match status" value="1"/>
</dbReference>
<keyword evidence="6" id="KW-0675">Receptor</keyword>
<evidence type="ECO:0000256" key="1">
    <source>
        <dbReference type="ARBA" id="ARBA00004141"/>
    </source>
</evidence>
<dbReference type="Gene3D" id="1.20.1070.10">
    <property type="entry name" value="Rhodopsin 7-helix transmembrane proteins"/>
    <property type="match status" value="1"/>
</dbReference>
<proteinExistence type="predicted"/>
<feature type="transmembrane region" description="Helical" evidence="8">
    <location>
        <begin position="313"/>
        <end position="333"/>
    </location>
</feature>
<feature type="domain" description="G-protein coupled receptors family 1 profile" evidence="9">
    <location>
        <begin position="75"/>
        <end position="372"/>
    </location>
</feature>
<keyword evidence="2 8" id="KW-0812">Transmembrane</keyword>
<feature type="transmembrane region" description="Helical" evidence="8">
    <location>
        <begin position="214"/>
        <end position="240"/>
    </location>
</feature>
<dbReference type="PROSITE" id="PS50262">
    <property type="entry name" value="G_PROTEIN_RECEP_F1_2"/>
    <property type="match status" value="1"/>
</dbReference>
<keyword evidence="10" id="KW-1185">Reference proteome</keyword>
<evidence type="ECO:0000313" key="10">
    <source>
        <dbReference type="Proteomes" id="UP000887569"/>
    </source>
</evidence>
<evidence type="ECO:0000256" key="3">
    <source>
        <dbReference type="ARBA" id="ARBA00022989"/>
    </source>
</evidence>
<keyword evidence="5 8" id="KW-0472">Membrane</keyword>
<dbReference type="InterPro" id="IPR017452">
    <property type="entry name" value="GPCR_Rhodpsn_7TM"/>
</dbReference>
<dbReference type="Proteomes" id="UP000887569">
    <property type="component" value="Unplaced"/>
</dbReference>
<evidence type="ECO:0000313" key="11">
    <source>
        <dbReference type="WBParaSite" id="PgB08_g020_t01"/>
    </source>
</evidence>
<reference evidence="11" key="1">
    <citation type="submission" date="2022-11" db="UniProtKB">
        <authorList>
            <consortium name="WormBaseParasite"/>
        </authorList>
    </citation>
    <scope>IDENTIFICATION</scope>
</reference>
<dbReference type="AlphaFoldDB" id="A0A914ZLS3"/>
<keyword evidence="7" id="KW-0807">Transducer</keyword>
<keyword evidence="3 8" id="KW-1133">Transmembrane helix</keyword>
<name>A0A914ZLS3_PARUN</name>
<dbReference type="GO" id="GO:0005886">
    <property type="term" value="C:plasma membrane"/>
    <property type="evidence" value="ECO:0007669"/>
    <property type="project" value="TreeGrafter"/>
</dbReference>